<proteinExistence type="predicted"/>
<dbReference type="AlphaFoldDB" id="A0A8T2TL81"/>
<dbReference type="InterPro" id="IPR015422">
    <property type="entry name" value="PyrdxlP-dep_Trfase_small"/>
</dbReference>
<keyword evidence="2" id="KW-1185">Reference proteome</keyword>
<evidence type="ECO:0000313" key="1">
    <source>
        <dbReference type="EMBL" id="KAH7424087.1"/>
    </source>
</evidence>
<name>A0A8T2TL81_CERRI</name>
<protein>
    <submittedName>
        <fullName evidence="1">Uncharacterized protein</fullName>
    </submittedName>
</protein>
<dbReference type="EMBL" id="CM035417">
    <property type="protein sequence ID" value="KAH7424087.1"/>
    <property type="molecule type" value="Genomic_DNA"/>
</dbReference>
<reference evidence="1" key="1">
    <citation type="submission" date="2021-08" db="EMBL/GenBank/DDBJ databases">
        <title>WGS assembly of Ceratopteris richardii.</title>
        <authorList>
            <person name="Marchant D.B."/>
            <person name="Chen G."/>
            <person name="Jenkins J."/>
            <person name="Shu S."/>
            <person name="Leebens-Mack J."/>
            <person name="Grimwood J."/>
            <person name="Schmutz J."/>
            <person name="Soltis P."/>
            <person name="Soltis D."/>
            <person name="Chen Z.-H."/>
        </authorList>
    </citation>
    <scope>NUCLEOTIDE SEQUENCE</scope>
    <source>
        <strain evidence="1">Whitten #5841</strain>
        <tissue evidence="1">Leaf</tissue>
    </source>
</reference>
<evidence type="ECO:0000313" key="2">
    <source>
        <dbReference type="Proteomes" id="UP000825935"/>
    </source>
</evidence>
<dbReference type="Proteomes" id="UP000825935">
    <property type="component" value="Chromosome 12"/>
</dbReference>
<comment type="caution">
    <text evidence="1">The sequence shown here is derived from an EMBL/GenBank/DDBJ whole genome shotgun (WGS) entry which is preliminary data.</text>
</comment>
<gene>
    <name evidence="1" type="ORF">KP509_12G089300</name>
</gene>
<sequence>MAISDYATALVESGVPVITLAANEPDFVTPKPIGEAGMKAIPKWHV</sequence>
<dbReference type="Gene3D" id="3.90.1150.10">
    <property type="entry name" value="Aspartate Aminotransferase, domain 1"/>
    <property type="match status" value="1"/>
</dbReference>
<accession>A0A8T2TL81</accession>
<dbReference type="OrthoDB" id="2414662at2759"/>
<organism evidence="1 2">
    <name type="scientific">Ceratopteris richardii</name>
    <name type="common">Triangle waterfern</name>
    <dbReference type="NCBI Taxonomy" id="49495"/>
    <lineage>
        <taxon>Eukaryota</taxon>
        <taxon>Viridiplantae</taxon>
        <taxon>Streptophyta</taxon>
        <taxon>Embryophyta</taxon>
        <taxon>Tracheophyta</taxon>
        <taxon>Polypodiopsida</taxon>
        <taxon>Polypodiidae</taxon>
        <taxon>Polypodiales</taxon>
        <taxon>Pteridineae</taxon>
        <taxon>Pteridaceae</taxon>
        <taxon>Parkerioideae</taxon>
        <taxon>Ceratopteris</taxon>
    </lineage>
</organism>